<dbReference type="SUPFAM" id="SSF56059">
    <property type="entry name" value="Glutathione synthetase ATP-binding domain-like"/>
    <property type="match status" value="1"/>
</dbReference>
<dbReference type="PROSITE" id="PS50975">
    <property type="entry name" value="ATP_GRASP"/>
    <property type="match status" value="1"/>
</dbReference>
<accession>A0A098M5D0</accession>
<dbReference type="InterPro" id="IPR013815">
    <property type="entry name" value="ATP_grasp_subdomain_1"/>
</dbReference>
<evidence type="ECO:0000313" key="10">
    <source>
        <dbReference type="EMBL" id="KGE17755.1"/>
    </source>
</evidence>
<evidence type="ECO:0000256" key="1">
    <source>
        <dbReference type="ARBA" id="ARBA00011738"/>
    </source>
</evidence>
<dbReference type="FunFam" id="3.40.50.20:FF:000007">
    <property type="entry name" value="Formate-dependent phosphoribosylglycinamide formyltransferase"/>
    <property type="match status" value="1"/>
</dbReference>
<dbReference type="InterPro" id="IPR011761">
    <property type="entry name" value="ATP-grasp"/>
</dbReference>
<dbReference type="Pfam" id="PF02222">
    <property type="entry name" value="ATP-grasp"/>
    <property type="match status" value="1"/>
</dbReference>
<dbReference type="GO" id="GO:0004644">
    <property type="term" value="F:phosphoribosylglycinamide formyltransferase activity"/>
    <property type="evidence" value="ECO:0007669"/>
    <property type="project" value="UniProtKB-UniRule"/>
</dbReference>
<dbReference type="InterPro" id="IPR016185">
    <property type="entry name" value="PreATP-grasp_dom_sf"/>
</dbReference>
<feature type="binding site" evidence="8">
    <location>
        <begin position="158"/>
        <end position="163"/>
    </location>
    <ligand>
        <name>ATP</name>
        <dbReference type="ChEBI" id="CHEBI:30616"/>
    </ligand>
</feature>
<keyword evidence="5 8" id="KW-0658">Purine biosynthesis</keyword>
<keyword evidence="2 8" id="KW-0436">Ligase</keyword>
<comment type="similarity">
    <text evidence="8">Belongs to the PurK/PurT family.</text>
</comment>
<feature type="binding site" evidence="8">
    <location>
        <position position="112"/>
    </location>
    <ligand>
        <name>ATP</name>
        <dbReference type="ChEBI" id="CHEBI:30616"/>
    </ligand>
</feature>
<dbReference type="Pfam" id="PF21244">
    <property type="entry name" value="PurT_C"/>
    <property type="match status" value="1"/>
</dbReference>
<feature type="binding site" evidence="8">
    <location>
        <begin position="20"/>
        <end position="21"/>
    </location>
    <ligand>
        <name>N(1)-(5-phospho-beta-D-ribosyl)glycinamide</name>
        <dbReference type="ChEBI" id="CHEBI:143788"/>
    </ligand>
</feature>
<dbReference type="Proteomes" id="UP000029734">
    <property type="component" value="Unassembled WGS sequence"/>
</dbReference>
<organism evidence="10 11">
    <name type="scientific">Paenibacillus wynnii</name>
    <dbReference type="NCBI Taxonomy" id="268407"/>
    <lineage>
        <taxon>Bacteria</taxon>
        <taxon>Bacillati</taxon>
        <taxon>Bacillota</taxon>
        <taxon>Bacilli</taxon>
        <taxon>Bacillales</taxon>
        <taxon>Paenibacillaceae</taxon>
        <taxon>Paenibacillus</taxon>
    </lineage>
</organism>
<dbReference type="OrthoDB" id="9804625at2"/>
<gene>
    <name evidence="8 10" type="primary">purT</name>
    <name evidence="10" type="ORF">PWYN_24675</name>
</gene>
<dbReference type="GO" id="GO:0000287">
    <property type="term" value="F:magnesium ion binding"/>
    <property type="evidence" value="ECO:0007669"/>
    <property type="project" value="UniProtKB-UniRule"/>
</dbReference>
<dbReference type="Gene3D" id="3.30.470.20">
    <property type="entry name" value="ATP-grasp fold, B domain"/>
    <property type="match status" value="1"/>
</dbReference>
<dbReference type="FunFam" id="3.30.1490.20:FF:000013">
    <property type="entry name" value="Formate-dependent phosphoribosylglycinamide formyltransferase"/>
    <property type="match status" value="1"/>
</dbReference>
<comment type="caution">
    <text evidence="10">The sequence shown here is derived from an EMBL/GenBank/DDBJ whole genome shotgun (WGS) entry which is preliminary data.</text>
</comment>
<feature type="binding site" evidence="8">
    <location>
        <position position="201"/>
    </location>
    <ligand>
        <name>ATP</name>
        <dbReference type="ChEBI" id="CHEBI:30616"/>
    </ligand>
</feature>
<dbReference type="InterPro" id="IPR054350">
    <property type="entry name" value="PurT/PurK_preATP-grasp"/>
</dbReference>
<dbReference type="AlphaFoldDB" id="A0A098M5D0"/>
<evidence type="ECO:0000256" key="8">
    <source>
        <dbReference type="HAMAP-Rule" id="MF_01643"/>
    </source>
</evidence>
<feature type="binding site" evidence="8">
    <location>
        <position position="80"/>
    </location>
    <ligand>
        <name>N(1)-(5-phospho-beta-D-ribosyl)glycinamide</name>
        <dbReference type="ChEBI" id="CHEBI:143788"/>
    </ligand>
</feature>
<evidence type="ECO:0000256" key="3">
    <source>
        <dbReference type="ARBA" id="ARBA00022723"/>
    </source>
</evidence>
<evidence type="ECO:0000259" key="9">
    <source>
        <dbReference type="PROSITE" id="PS50975"/>
    </source>
</evidence>
<reference evidence="10 11" key="1">
    <citation type="submission" date="2014-08" db="EMBL/GenBank/DDBJ databases">
        <authorList>
            <person name="den Bakker H.C."/>
        </authorList>
    </citation>
    <scope>NUCLEOTIDE SEQUENCE [LARGE SCALE GENOMIC DNA]</scope>
    <source>
        <strain evidence="10 11">DSM 18334</strain>
    </source>
</reference>
<dbReference type="InterPro" id="IPR005862">
    <property type="entry name" value="PurT"/>
</dbReference>
<dbReference type="EC" id="6.3.1.21" evidence="8"/>
<dbReference type="Pfam" id="PF22660">
    <property type="entry name" value="RS_preATP-grasp-like"/>
    <property type="match status" value="1"/>
</dbReference>
<feature type="binding site" evidence="8">
    <location>
        <position position="284"/>
    </location>
    <ligand>
        <name>N(1)-(5-phospho-beta-D-ribosyl)glycinamide</name>
        <dbReference type="ChEBI" id="CHEBI:143788"/>
    </ligand>
</feature>
<feature type="domain" description="ATP-grasp" evidence="9">
    <location>
        <begin position="117"/>
        <end position="306"/>
    </location>
</feature>
<evidence type="ECO:0000256" key="4">
    <source>
        <dbReference type="ARBA" id="ARBA00022741"/>
    </source>
</evidence>
<dbReference type="InterPro" id="IPR011054">
    <property type="entry name" value="Rudment_hybrid_motif"/>
</dbReference>
<dbReference type="Gene3D" id="3.40.50.20">
    <property type="match status" value="1"/>
</dbReference>
<dbReference type="GO" id="GO:0005829">
    <property type="term" value="C:cytosol"/>
    <property type="evidence" value="ECO:0007669"/>
    <property type="project" value="TreeGrafter"/>
</dbReference>
<dbReference type="NCBIfam" id="NF006766">
    <property type="entry name" value="PRK09288.1"/>
    <property type="match status" value="1"/>
</dbReference>
<feature type="binding site" evidence="8">
    <location>
        <position position="153"/>
    </location>
    <ligand>
        <name>ATP</name>
        <dbReference type="ChEBI" id="CHEBI:30616"/>
    </ligand>
</feature>
<feature type="binding site" evidence="8">
    <location>
        <position position="265"/>
    </location>
    <ligand>
        <name>Mg(2+)</name>
        <dbReference type="ChEBI" id="CHEBI:18420"/>
    </ligand>
</feature>
<dbReference type="InterPro" id="IPR048740">
    <property type="entry name" value="PurT_C"/>
</dbReference>
<dbReference type="Gene3D" id="3.30.1490.20">
    <property type="entry name" value="ATP-grasp fold, A domain"/>
    <property type="match status" value="1"/>
</dbReference>
<dbReference type="GO" id="GO:0006189">
    <property type="term" value="P:'de novo' IMP biosynthetic process"/>
    <property type="evidence" value="ECO:0007669"/>
    <property type="project" value="UniProtKB-UniRule"/>
</dbReference>
<feature type="binding site" evidence="8">
    <location>
        <begin position="361"/>
        <end position="362"/>
    </location>
    <ligand>
        <name>N(1)-(5-phospho-beta-D-ribosyl)glycinamide</name>
        <dbReference type="ChEBI" id="CHEBI:143788"/>
    </ligand>
</feature>
<keyword evidence="3 8" id="KW-0479">Metal-binding</keyword>
<dbReference type="PANTHER" id="PTHR43055">
    <property type="entry name" value="FORMATE-DEPENDENT PHOSPHORIBOSYLGLYCINAMIDE FORMYLTRANSFERASE"/>
    <property type="match status" value="1"/>
</dbReference>
<dbReference type="GO" id="GO:0005524">
    <property type="term" value="F:ATP binding"/>
    <property type="evidence" value="ECO:0007669"/>
    <property type="project" value="UniProtKB-UniRule"/>
</dbReference>
<sequence length="396" mass="43010">MWGAPFSAQSRKLLLLGSGELGKEVIIEAQRLGVETVAVDRYNNAPAMGVAHRSHVIDMLDAESLKALIRLEKPDVIVPEIEAIATQALVELEQEGFLVIPTARATRLTMDREGIRRLAAEELGLPTAEYRFADSLEELHQAITELGTPCVVKPIMSSSGKGQSVCRKPEDAEDCWNTALEGARAKGTRVIVEAFVTFESEVTLLTVRSVDGTVFCPPIGHIQKDGDYVESWQPHQMNPGQLDEAQFIARTITDELGGLGIFGVELFLTNRGVLFSEVSPRPHDTGMVTMATQDLSQFALHVRSILGFPVQTVNLLTPGASATLKAVGNGQAFAVTGLKEALALPRTQVRVFGKPEVRPGRRMAITLSAAENVENARTTAKKAASMLKVEVYEDEQ</sequence>
<evidence type="ECO:0000256" key="2">
    <source>
        <dbReference type="ARBA" id="ARBA00022598"/>
    </source>
</evidence>
<dbReference type="HAMAP" id="MF_01643">
    <property type="entry name" value="PurT"/>
    <property type="match status" value="1"/>
</dbReference>
<keyword evidence="11" id="KW-1185">Reference proteome</keyword>
<feature type="binding site" evidence="8">
    <location>
        <position position="354"/>
    </location>
    <ligand>
        <name>N(1)-(5-phospho-beta-D-ribosyl)glycinamide</name>
        <dbReference type="ChEBI" id="CHEBI:143788"/>
    </ligand>
</feature>
<dbReference type="SUPFAM" id="SSF52440">
    <property type="entry name" value="PreATP-grasp domain"/>
    <property type="match status" value="1"/>
</dbReference>
<feature type="binding site" evidence="8">
    <location>
        <begin position="193"/>
        <end position="196"/>
    </location>
    <ligand>
        <name>ATP</name>
        <dbReference type="ChEBI" id="CHEBI:30616"/>
    </ligand>
</feature>
<reference evidence="10 11" key="2">
    <citation type="submission" date="2014-10" db="EMBL/GenBank/DDBJ databases">
        <title>Comparative genomics of the Paenibacillus odorifer group.</title>
        <authorList>
            <person name="Tsai Y.-C."/>
            <person name="Martin N."/>
            <person name="Korlach J."/>
            <person name="Wiedmann M."/>
        </authorList>
    </citation>
    <scope>NUCLEOTIDE SEQUENCE [LARGE SCALE GENOMIC DNA]</scope>
    <source>
        <strain evidence="10 11">DSM 18334</strain>
    </source>
</reference>
<dbReference type="NCBIfam" id="TIGR01142">
    <property type="entry name" value="purT"/>
    <property type="match status" value="1"/>
</dbReference>
<name>A0A098M5D0_9BACL</name>
<dbReference type="PANTHER" id="PTHR43055:SF1">
    <property type="entry name" value="FORMATE-DEPENDENT PHOSPHORIBOSYLGLYCINAMIDE FORMYLTRANSFERASE"/>
    <property type="match status" value="1"/>
</dbReference>
<feature type="binding site" evidence="8">
    <location>
        <position position="277"/>
    </location>
    <ligand>
        <name>Mg(2+)</name>
        <dbReference type="ChEBI" id="CHEBI:18420"/>
    </ligand>
</feature>
<evidence type="ECO:0000313" key="11">
    <source>
        <dbReference type="Proteomes" id="UP000029734"/>
    </source>
</evidence>
<keyword evidence="10" id="KW-0808">Transferase</keyword>
<protein>
    <recommendedName>
        <fullName evidence="8">Formate-dependent phosphoribosylglycinamide formyltransferase</fullName>
        <ecNumber evidence="8">6.3.1.21</ecNumber>
    </recommendedName>
    <alternativeName>
        <fullName evidence="8">5'-phosphoribosylglycinamide transformylase 2</fullName>
    </alternativeName>
    <alternativeName>
        <fullName evidence="8">Formate-dependent GAR transformylase</fullName>
    </alternativeName>
    <alternativeName>
        <fullName evidence="8">GAR transformylase 2</fullName>
        <shortName evidence="8">GART 2</shortName>
    </alternativeName>
    <alternativeName>
        <fullName evidence="8">Non-folate glycinamide ribonucleotide transformylase</fullName>
    </alternativeName>
    <alternativeName>
        <fullName evidence="8">Phosphoribosylglycinamide formyltransferase 2</fullName>
    </alternativeName>
</protein>
<comment type="catalytic activity">
    <reaction evidence="8">
        <text>N(1)-(5-phospho-beta-D-ribosyl)glycinamide + formate + ATP = N(2)-formyl-N(1)-(5-phospho-beta-D-ribosyl)glycinamide + ADP + phosphate + H(+)</text>
        <dbReference type="Rhea" id="RHEA:24829"/>
        <dbReference type="ChEBI" id="CHEBI:15378"/>
        <dbReference type="ChEBI" id="CHEBI:15740"/>
        <dbReference type="ChEBI" id="CHEBI:30616"/>
        <dbReference type="ChEBI" id="CHEBI:43474"/>
        <dbReference type="ChEBI" id="CHEBI:143788"/>
        <dbReference type="ChEBI" id="CHEBI:147286"/>
        <dbReference type="ChEBI" id="CHEBI:456216"/>
        <dbReference type="EC" id="6.3.1.21"/>
    </reaction>
</comment>
<dbReference type="UniPathway" id="UPA00074">
    <property type="reaction ID" value="UER00127"/>
</dbReference>
<dbReference type="GO" id="GO:0043815">
    <property type="term" value="F:phosphoribosylglycinamide formyltransferase 2 activity"/>
    <property type="evidence" value="ECO:0007669"/>
    <property type="project" value="UniProtKB-UniRule"/>
</dbReference>
<keyword evidence="4 8" id="KW-0547">Nucleotide-binding</keyword>
<keyword evidence="6 8" id="KW-0067">ATP-binding</keyword>
<evidence type="ECO:0000256" key="5">
    <source>
        <dbReference type="ARBA" id="ARBA00022755"/>
    </source>
</evidence>
<dbReference type="STRING" id="268407.PWYN_24675"/>
<proteinExistence type="inferred from homology"/>
<evidence type="ECO:0000256" key="7">
    <source>
        <dbReference type="ARBA" id="ARBA00022842"/>
    </source>
</evidence>
<keyword evidence="7 8" id="KW-0460">Magnesium</keyword>
<comment type="pathway">
    <text evidence="8">Purine metabolism; IMP biosynthesis via de novo pathway; N(2)-formyl-N(1)-(5-phospho-D-ribosyl)glycinamide from N(1)-(5-phospho-D-ribosyl)glycinamide (formate route): step 1/1.</text>
</comment>
<comment type="subunit">
    <text evidence="1 8">Homodimer.</text>
</comment>
<dbReference type="EMBL" id="JQCR01000003">
    <property type="protein sequence ID" value="KGE17755.1"/>
    <property type="molecule type" value="Genomic_DNA"/>
</dbReference>
<dbReference type="SUPFAM" id="SSF51246">
    <property type="entry name" value="Rudiment single hybrid motif"/>
    <property type="match status" value="1"/>
</dbReference>
<dbReference type="RefSeq" id="WP_036657024.1">
    <property type="nucleotide sequence ID" value="NZ_JQCR01000003.1"/>
</dbReference>
<dbReference type="eggNOG" id="COG0027">
    <property type="taxonomic scope" value="Bacteria"/>
</dbReference>
<comment type="function">
    <text evidence="8">Involved in the de novo purine biosynthesis. Catalyzes the transfer of formate to 5-phospho-ribosyl-glycinamide (GAR), producing 5-phospho-ribosyl-N-formylglycinamide (FGAR). Formate is provided by PurU via hydrolysis of 10-formyl-tetrahydrofolate.</text>
</comment>
<dbReference type="InterPro" id="IPR003135">
    <property type="entry name" value="ATP-grasp_carboxylate-amine"/>
</dbReference>
<evidence type="ECO:0000256" key="6">
    <source>
        <dbReference type="ARBA" id="ARBA00022840"/>
    </source>
</evidence>